<sequence>MKTIAALDNEDMANTLHGVLVFLGFFAPGIILTRMIDSAEKKALLTSTKAA</sequence>
<proteinExistence type="predicted"/>
<keyword evidence="1" id="KW-1133">Transmembrane helix</keyword>
<dbReference type="Proteomes" id="UP000818624">
    <property type="component" value="Chromosome 3"/>
</dbReference>
<feature type="transmembrane region" description="Helical" evidence="1">
    <location>
        <begin position="12"/>
        <end position="32"/>
    </location>
</feature>
<protein>
    <submittedName>
        <fullName evidence="2">Uncharacterized protein</fullName>
    </submittedName>
</protein>
<keyword evidence="3" id="KW-1185">Reference proteome</keyword>
<name>A0ABY8ETU1_MALFU</name>
<gene>
    <name evidence="2" type="ORF">GLX27_003024</name>
</gene>
<evidence type="ECO:0000256" key="1">
    <source>
        <dbReference type="SAM" id="Phobius"/>
    </source>
</evidence>
<reference evidence="2 3" key="1">
    <citation type="journal article" date="2020" name="Elife">
        <title>Loss of centromere function drives karyotype evolution in closely related Malassezia species.</title>
        <authorList>
            <person name="Sankaranarayanan S.R."/>
            <person name="Ianiri G."/>
            <person name="Coelho M.A."/>
            <person name="Reza M.H."/>
            <person name="Thimmappa B.C."/>
            <person name="Ganguly P."/>
            <person name="Vadnala R.N."/>
            <person name="Sun S."/>
            <person name="Siddharthan R."/>
            <person name="Tellgren-Roth C."/>
            <person name="Dawson T.L."/>
            <person name="Heitman J."/>
            <person name="Sanyal K."/>
        </authorList>
    </citation>
    <scope>NUCLEOTIDE SEQUENCE [LARGE SCALE GENOMIC DNA]</scope>
    <source>
        <strain evidence="2">CBS14141</strain>
    </source>
</reference>
<evidence type="ECO:0000313" key="2">
    <source>
        <dbReference type="EMBL" id="WFD48354.1"/>
    </source>
</evidence>
<keyword evidence="1" id="KW-0812">Transmembrane</keyword>
<organism evidence="2 3">
    <name type="scientific">Malassezia furfur</name>
    <name type="common">Pityriasis versicolor infection agent</name>
    <name type="synonym">Pityrosporum furfur</name>
    <dbReference type="NCBI Taxonomy" id="55194"/>
    <lineage>
        <taxon>Eukaryota</taxon>
        <taxon>Fungi</taxon>
        <taxon>Dikarya</taxon>
        <taxon>Basidiomycota</taxon>
        <taxon>Ustilaginomycotina</taxon>
        <taxon>Malasseziomycetes</taxon>
        <taxon>Malasseziales</taxon>
        <taxon>Malasseziaceae</taxon>
        <taxon>Malassezia</taxon>
    </lineage>
</organism>
<dbReference type="EMBL" id="CP046236">
    <property type="protein sequence ID" value="WFD48354.1"/>
    <property type="molecule type" value="Genomic_DNA"/>
</dbReference>
<keyword evidence="1" id="KW-0472">Membrane</keyword>
<accession>A0ABY8ETU1</accession>
<evidence type="ECO:0000313" key="3">
    <source>
        <dbReference type="Proteomes" id="UP000818624"/>
    </source>
</evidence>